<comment type="caution">
    <text evidence="1">The sequence shown here is derived from an EMBL/GenBank/DDBJ whole genome shotgun (WGS) entry which is preliminary data.</text>
</comment>
<dbReference type="AlphaFoldDB" id="A0A1E8CJ53"/>
<reference evidence="2" key="1">
    <citation type="submission" date="2016-07" db="EMBL/GenBank/DDBJ databases">
        <authorList>
            <person name="Florea S."/>
            <person name="Webb J.S."/>
            <person name="Jaromczyk J."/>
            <person name="Schardl C.L."/>
        </authorList>
    </citation>
    <scope>NUCLEOTIDE SEQUENCE [LARGE SCALE GENOMIC DNA]</scope>
    <source>
        <strain evidence="2">KCTC 42131</strain>
    </source>
</reference>
<proteinExistence type="predicted"/>
<organism evidence="1 2">
    <name type="scientific">Pseudohongiella acticola</name>
    <dbReference type="NCBI Taxonomy" id="1524254"/>
    <lineage>
        <taxon>Bacteria</taxon>
        <taxon>Pseudomonadati</taxon>
        <taxon>Pseudomonadota</taxon>
        <taxon>Gammaproteobacteria</taxon>
        <taxon>Pseudomonadales</taxon>
        <taxon>Pseudohongiellaceae</taxon>
        <taxon>Pseudohongiella</taxon>
    </lineage>
</organism>
<dbReference type="Proteomes" id="UP000175669">
    <property type="component" value="Unassembled WGS sequence"/>
</dbReference>
<protein>
    <submittedName>
        <fullName evidence="1">Uncharacterized protein</fullName>
    </submittedName>
</protein>
<evidence type="ECO:0000313" key="2">
    <source>
        <dbReference type="Proteomes" id="UP000175669"/>
    </source>
</evidence>
<gene>
    <name evidence="1" type="ORF">PHACT_04520</name>
</gene>
<name>A0A1E8CJ53_9GAMM</name>
<dbReference type="EMBL" id="MASR01000001">
    <property type="protein sequence ID" value="OFE12486.1"/>
    <property type="molecule type" value="Genomic_DNA"/>
</dbReference>
<keyword evidence="2" id="KW-1185">Reference proteome</keyword>
<sequence>MATLSFTAGLLTAAAVYDTITEVHGSDDSHCSVLSFTDGFVVLVFVSAGLGQTIALTEVARPLVRFRIGTMFSEKRSRLTGANYGKSVD</sequence>
<accession>A0A1E8CJ53</accession>
<evidence type="ECO:0000313" key="1">
    <source>
        <dbReference type="EMBL" id="OFE12486.1"/>
    </source>
</evidence>